<dbReference type="AlphaFoldDB" id="A0A2J7PGW4"/>
<dbReference type="GO" id="GO:0003676">
    <property type="term" value="F:nucleic acid binding"/>
    <property type="evidence" value="ECO:0007669"/>
    <property type="project" value="InterPro"/>
</dbReference>
<dbReference type="Gene3D" id="3.30.420.10">
    <property type="entry name" value="Ribonuclease H-like superfamily/Ribonuclease H"/>
    <property type="match status" value="1"/>
</dbReference>
<dbReference type="Proteomes" id="UP000235965">
    <property type="component" value="Unassembled WGS sequence"/>
</dbReference>
<reference evidence="1 2" key="1">
    <citation type="submission" date="2017-12" db="EMBL/GenBank/DDBJ databases">
        <title>Hemimetabolous genomes reveal molecular basis of termite eusociality.</title>
        <authorList>
            <person name="Harrison M.C."/>
            <person name="Jongepier E."/>
            <person name="Robertson H.M."/>
            <person name="Arning N."/>
            <person name="Bitard-Feildel T."/>
            <person name="Chao H."/>
            <person name="Childers C.P."/>
            <person name="Dinh H."/>
            <person name="Doddapaneni H."/>
            <person name="Dugan S."/>
            <person name="Gowin J."/>
            <person name="Greiner C."/>
            <person name="Han Y."/>
            <person name="Hu H."/>
            <person name="Hughes D.S.T."/>
            <person name="Huylmans A.-K."/>
            <person name="Kemena C."/>
            <person name="Kremer L.P.M."/>
            <person name="Lee S.L."/>
            <person name="Lopez-Ezquerra A."/>
            <person name="Mallet L."/>
            <person name="Monroy-Kuhn J.M."/>
            <person name="Moser A."/>
            <person name="Murali S.C."/>
            <person name="Muzny D.M."/>
            <person name="Otani S."/>
            <person name="Piulachs M.-D."/>
            <person name="Poelchau M."/>
            <person name="Qu J."/>
            <person name="Schaub F."/>
            <person name="Wada-Katsumata A."/>
            <person name="Worley K.C."/>
            <person name="Xie Q."/>
            <person name="Ylla G."/>
            <person name="Poulsen M."/>
            <person name="Gibbs R.A."/>
            <person name="Schal C."/>
            <person name="Richards S."/>
            <person name="Belles X."/>
            <person name="Korb J."/>
            <person name="Bornberg-Bauer E."/>
        </authorList>
    </citation>
    <scope>NUCLEOTIDE SEQUENCE [LARGE SCALE GENOMIC DNA]</scope>
    <source>
        <tissue evidence="1">Whole body</tissue>
    </source>
</reference>
<keyword evidence="2" id="KW-1185">Reference proteome</keyword>
<accession>A0A2J7PGW4</accession>
<name>A0A2J7PGW4_9NEOP</name>
<dbReference type="STRING" id="105785.A0A2J7PGW4"/>
<gene>
    <name evidence="1" type="ORF">B7P43_G16469</name>
</gene>
<protein>
    <submittedName>
        <fullName evidence="1">Uncharacterized protein</fullName>
    </submittedName>
</protein>
<sequence length="85" mass="9952">MEPSNLGLDVRRSLSAAFQDHWIGCGRPIRWPPRSVDLTTLNFFLWGYMKDHVFVPPVNDLPDLRARIRETIAAVPMDMLERMWQ</sequence>
<dbReference type="EMBL" id="NEVH01025161">
    <property type="protein sequence ID" value="PNF15570.1"/>
    <property type="molecule type" value="Genomic_DNA"/>
</dbReference>
<dbReference type="PANTHER" id="PTHR47326:SF1">
    <property type="entry name" value="HTH PSQ-TYPE DOMAIN-CONTAINING PROTEIN"/>
    <property type="match status" value="1"/>
</dbReference>
<comment type="caution">
    <text evidence="1">The sequence shown here is derived from an EMBL/GenBank/DDBJ whole genome shotgun (WGS) entry which is preliminary data.</text>
</comment>
<dbReference type="PANTHER" id="PTHR47326">
    <property type="entry name" value="TRANSPOSABLE ELEMENT TC3 TRANSPOSASE-LIKE PROTEIN"/>
    <property type="match status" value="1"/>
</dbReference>
<evidence type="ECO:0000313" key="1">
    <source>
        <dbReference type="EMBL" id="PNF15570.1"/>
    </source>
</evidence>
<dbReference type="InterPro" id="IPR036397">
    <property type="entry name" value="RNaseH_sf"/>
</dbReference>
<dbReference type="InParanoid" id="A0A2J7PGW4"/>
<organism evidence="1 2">
    <name type="scientific">Cryptotermes secundus</name>
    <dbReference type="NCBI Taxonomy" id="105785"/>
    <lineage>
        <taxon>Eukaryota</taxon>
        <taxon>Metazoa</taxon>
        <taxon>Ecdysozoa</taxon>
        <taxon>Arthropoda</taxon>
        <taxon>Hexapoda</taxon>
        <taxon>Insecta</taxon>
        <taxon>Pterygota</taxon>
        <taxon>Neoptera</taxon>
        <taxon>Polyneoptera</taxon>
        <taxon>Dictyoptera</taxon>
        <taxon>Blattodea</taxon>
        <taxon>Blattoidea</taxon>
        <taxon>Termitoidae</taxon>
        <taxon>Kalotermitidae</taxon>
        <taxon>Cryptotermitinae</taxon>
        <taxon>Cryptotermes</taxon>
    </lineage>
</organism>
<proteinExistence type="predicted"/>
<evidence type="ECO:0000313" key="2">
    <source>
        <dbReference type="Proteomes" id="UP000235965"/>
    </source>
</evidence>